<dbReference type="InterPro" id="IPR010664">
    <property type="entry name" value="LipoPS_assembly_LptC-rel"/>
</dbReference>
<dbReference type="InterPro" id="IPR026265">
    <property type="entry name" value="LptC"/>
</dbReference>
<accession>A0A239JF14</accession>
<dbReference type="GO" id="GO:0015221">
    <property type="term" value="F:lipopolysaccharide transmembrane transporter activity"/>
    <property type="evidence" value="ECO:0007669"/>
    <property type="project" value="InterPro"/>
</dbReference>
<organism evidence="6 7">
    <name type="scientific">Noviherbaspirillum humi</name>
    <dbReference type="NCBI Taxonomy" id="1688639"/>
    <lineage>
        <taxon>Bacteria</taxon>
        <taxon>Pseudomonadati</taxon>
        <taxon>Pseudomonadota</taxon>
        <taxon>Betaproteobacteria</taxon>
        <taxon>Burkholderiales</taxon>
        <taxon>Oxalobacteraceae</taxon>
        <taxon>Noviherbaspirillum</taxon>
    </lineage>
</organism>
<evidence type="ECO:0000256" key="5">
    <source>
        <dbReference type="ARBA" id="ARBA00023136"/>
    </source>
</evidence>
<keyword evidence="5" id="KW-0472">Membrane</keyword>
<evidence type="ECO:0000256" key="2">
    <source>
        <dbReference type="ARBA" id="ARBA00022519"/>
    </source>
</evidence>
<keyword evidence="1" id="KW-1003">Cell membrane</keyword>
<evidence type="ECO:0000256" key="4">
    <source>
        <dbReference type="ARBA" id="ARBA00022989"/>
    </source>
</evidence>
<dbReference type="GO" id="GO:0030288">
    <property type="term" value="C:outer membrane-bounded periplasmic space"/>
    <property type="evidence" value="ECO:0007669"/>
    <property type="project" value="TreeGrafter"/>
</dbReference>
<dbReference type="RefSeq" id="WP_089400449.1">
    <property type="nucleotide sequence ID" value="NZ_FZOT01000012.1"/>
</dbReference>
<dbReference type="PANTHER" id="PTHR37481">
    <property type="entry name" value="LIPOPOLYSACCHARIDE EXPORT SYSTEM PROTEIN LPTC"/>
    <property type="match status" value="1"/>
</dbReference>
<keyword evidence="3" id="KW-0812">Transmembrane</keyword>
<protein>
    <submittedName>
        <fullName evidence="6">Lipopolysaccharide export system protein LptC</fullName>
    </submittedName>
</protein>
<keyword evidence="2" id="KW-0997">Cell inner membrane</keyword>
<sequence length="196" mass="22400">MRFRPRRLRALLIFPPLLALALGSFWLLEVTRRAGEETPGVQNRTEPDFYVEKFSYVRISNKTATRYHVAGERLTHQPQDDSYEVEQPVLSGLNDPQTPPFMINAEHARLENQGEKVHLYRNVQMDRPASGQSDHLHLTSDYMLVLPDEYIMRTDKPVDITTSQAHLAGIGMYANHATGEFRLAGKVHGTYQAARR</sequence>
<dbReference type="OrthoDB" id="8589410at2"/>
<evidence type="ECO:0000256" key="3">
    <source>
        <dbReference type="ARBA" id="ARBA00022692"/>
    </source>
</evidence>
<dbReference type="InterPro" id="IPR052363">
    <property type="entry name" value="LPS_export_LptC"/>
</dbReference>
<evidence type="ECO:0000313" key="7">
    <source>
        <dbReference type="Proteomes" id="UP000198284"/>
    </source>
</evidence>
<evidence type="ECO:0000256" key="1">
    <source>
        <dbReference type="ARBA" id="ARBA00022475"/>
    </source>
</evidence>
<dbReference type="Pfam" id="PF06835">
    <property type="entry name" value="LptC"/>
    <property type="match status" value="1"/>
</dbReference>
<proteinExistence type="predicted"/>
<keyword evidence="7" id="KW-1185">Reference proteome</keyword>
<dbReference type="EMBL" id="FZOT01000012">
    <property type="protein sequence ID" value="SNT04410.1"/>
    <property type="molecule type" value="Genomic_DNA"/>
</dbReference>
<dbReference type="GO" id="GO:0017089">
    <property type="term" value="F:glycolipid transfer activity"/>
    <property type="evidence" value="ECO:0007669"/>
    <property type="project" value="TreeGrafter"/>
</dbReference>
<gene>
    <name evidence="6" type="ORF">SAMN06265795_112108</name>
</gene>
<evidence type="ECO:0000313" key="6">
    <source>
        <dbReference type="EMBL" id="SNT04410.1"/>
    </source>
</evidence>
<dbReference type="AlphaFoldDB" id="A0A239JF14"/>
<dbReference type="NCBIfam" id="TIGR04409">
    <property type="entry name" value="LptC_YrbK"/>
    <property type="match status" value="1"/>
</dbReference>
<reference evidence="6 7" key="1">
    <citation type="submission" date="2017-06" db="EMBL/GenBank/DDBJ databases">
        <authorList>
            <person name="Kim H.J."/>
            <person name="Triplett B.A."/>
        </authorList>
    </citation>
    <scope>NUCLEOTIDE SEQUENCE [LARGE SCALE GENOMIC DNA]</scope>
    <source>
        <strain evidence="6 7">U15</strain>
    </source>
</reference>
<name>A0A239JF14_9BURK</name>
<dbReference type="Proteomes" id="UP000198284">
    <property type="component" value="Unassembled WGS sequence"/>
</dbReference>
<keyword evidence="4" id="KW-1133">Transmembrane helix</keyword>
<dbReference type="GO" id="GO:0005886">
    <property type="term" value="C:plasma membrane"/>
    <property type="evidence" value="ECO:0007669"/>
    <property type="project" value="InterPro"/>
</dbReference>
<dbReference type="Gene3D" id="2.60.450.10">
    <property type="entry name" value="Lipopolysaccharide (LPS) transport protein A like domain"/>
    <property type="match status" value="1"/>
</dbReference>
<dbReference type="PANTHER" id="PTHR37481:SF1">
    <property type="entry name" value="LIPOPOLYSACCHARIDE EXPORT SYSTEM PROTEIN LPTC"/>
    <property type="match status" value="1"/>
</dbReference>